<dbReference type="Gene3D" id="3.40.50.2300">
    <property type="match status" value="2"/>
</dbReference>
<keyword evidence="7" id="KW-1185">Reference proteome</keyword>
<dbReference type="SUPFAM" id="SSF53822">
    <property type="entry name" value="Periplasmic binding protein-like I"/>
    <property type="match status" value="1"/>
</dbReference>
<dbReference type="KEGG" id="bsol:FSW04_14925"/>
<evidence type="ECO:0000256" key="2">
    <source>
        <dbReference type="ARBA" id="ARBA00022729"/>
    </source>
</evidence>
<evidence type="ECO:0000259" key="5">
    <source>
        <dbReference type="Pfam" id="PF13458"/>
    </source>
</evidence>
<evidence type="ECO:0000256" key="1">
    <source>
        <dbReference type="ARBA" id="ARBA00010062"/>
    </source>
</evidence>
<gene>
    <name evidence="6" type="ORF">FSW04_14925</name>
</gene>
<feature type="domain" description="Leucine-binding protein" evidence="5">
    <location>
        <begin position="92"/>
        <end position="424"/>
    </location>
</feature>
<feature type="region of interest" description="Disordered" evidence="3">
    <location>
        <begin position="39"/>
        <end position="65"/>
    </location>
</feature>
<organism evidence="6 7">
    <name type="scientific">Baekduia soli</name>
    <dbReference type="NCBI Taxonomy" id="496014"/>
    <lineage>
        <taxon>Bacteria</taxon>
        <taxon>Bacillati</taxon>
        <taxon>Actinomycetota</taxon>
        <taxon>Thermoleophilia</taxon>
        <taxon>Solirubrobacterales</taxon>
        <taxon>Baekduiaceae</taxon>
        <taxon>Baekduia</taxon>
    </lineage>
</organism>
<evidence type="ECO:0000256" key="3">
    <source>
        <dbReference type="SAM" id="MobiDB-lite"/>
    </source>
</evidence>
<dbReference type="Proteomes" id="UP000321805">
    <property type="component" value="Chromosome"/>
</dbReference>
<evidence type="ECO:0000313" key="6">
    <source>
        <dbReference type="EMBL" id="QEC48736.1"/>
    </source>
</evidence>
<dbReference type="AlphaFoldDB" id="A0A5B8U6L6"/>
<proteinExistence type="inferred from homology"/>
<sequence>MHESSDRSKGLRPVTRRKFVARTAAAGSLVAAGGALAACGSSKSSTSNSAASTVGSGSKPKPVATGSAIGQELQKILGTPDALIAKGPGTFKIAGQFAISGAGSVYGLQQTAGFKYGAQHVAEWTNGKLQFDTKYYDNKSGVPQAEAAAGREAGLSKVPVLISSYIFGFGAILPFAKQYKMFSPDPGGGAGPIPGPFASAPYCYGFRSGYPTDCMEGIIKYFRETFPDKKRFVTVQPVIAPPYNNAVKDFLKKLWPKYNIDFAGDLLAPLGATDYSSTVQKVKQLNPDVVLWMTFGADPAYQAKEMRRQGVNVINAAVDHTSIVAKLAGSAWKGWYFGFDNLDTANPPNPWSKFFIDNWKKDNNGDTPGYFNAGDYITAFAVARLMNDILKAGGDIHNGDDYVKALEANPSFDHVYGGSATEVGKMVIDTKTHSPSAITMLLFQSKGTGNWLDTTPLATYGINAADYKKV</sequence>
<feature type="chain" id="PRO_5022827634" evidence="4">
    <location>
        <begin position="38"/>
        <end position="470"/>
    </location>
</feature>
<dbReference type="OrthoDB" id="3563031at2"/>
<dbReference type="EMBL" id="CP042430">
    <property type="protein sequence ID" value="QEC48736.1"/>
    <property type="molecule type" value="Genomic_DNA"/>
</dbReference>
<evidence type="ECO:0000256" key="4">
    <source>
        <dbReference type="SAM" id="SignalP"/>
    </source>
</evidence>
<dbReference type="InterPro" id="IPR028081">
    <property type="entry name" value="Leu-bd"/>
</dbReference>
<dbReference type="Pfam" id="PF13458">
    <property type="entry name" value="Peripla_BP_6"/>
    <property type="match status" value="1"/>
</dbReference>
<dbReference type="PROSITE" id="PS51318">
    <property type="entry name" value="TAT"/>
    <property type="match status" value="1"/>
</dbReference>
<accession>A0A5B8U6L6</accession>
<dbReference type="InterPro" id="IPR006311">
    <property type="entry name" value="TAT_signal"/>
</dbReference>
<feature type="signal peptide" evidence="4">
    <location>
        <begin position="1"/>
        <end position="37"/>
    </location>
</feature>
<feature type="compositionally biased region" description="Low complexity" evidence="3">
    <location>
        <begin position="39"/>
        <end position="58"/>
    </location>
</feature>
<comment type="similarity">
    <text evidence="1">Belongs to the leucine-binding protein family.</text>
</comment>
<keyword evidence="2 4" id="KW-0732">Signal</keyword>
<dbReference type="InterPro" id="IPR028082">
    <property type="entry name" value="Peripla_BP_I"/>
</dbReference>
<protein>
    <submittedName>
        <fullName evidence="6">Amino acid ABC transporter substrate-binding protein</fullName>
    </submittedName>
</protein>
<evidence type="ECO:0000313" key="7">
    <source>
        <dbReference type="Proteomes" id="UP000321805"/>
    </source>
</evidence>
<reference evidence="6 7" key="1">
    <citation type="journal article" date="2018" name="J. Microbiol.">
        <title>Baekduia soli gen. nov., sp. nov., a novel bacterium isolated from the soil of Baekdu Mountain and proposal of a novel family name, Baekduiaceae fam. nov.</title>
        <authorList>
            <person name="An D.S."/>
            <person name="Siddiqi M.Z."/>
            <person name="Kim K.H."/>
            <person name="Yu H.S."/>
            <person name="Im W.T."/>
        </authorList>
    </citation>
    <scope>NUCLEOTIDE SEQUENCE [LARGE SCALE GENOMIC DNA]</scope>
    <source>
        <strain evidence="6 7">BR7-21</strain>
    </source>
</reference>
<name>A0A5B8U6L6_9ACTN</name>